<dbReference type="OrthoDB" id="542731at2759"/>
<proteinExistence type="predicted"/>
<dbReference type="GO" id="GO:0003697">
    <property type="term" value="F:single-stranded DNA binding"/>
    <property type="evidence" value="ECO:0007669"/>
    <property type="project" value="InterPro"/>
</dbReference>
<evidence type="ECO:0000256" key="2">
    <source>
        <dbReference type="SAM" id="MobiDB-lite"/>
    </source>
</evidence>
<reference evidence="3 4" key="1">
    <citation type="journal article" date="2017" name="Mol. Biol. Evol.">
        <title>The 4-celled Tetrabaena socialis nuclear genome reveals the essential components for genetic control of cell number at the origin of multicellularity in the volvocine lineage.</title>
        <authorList>
            <person name="Featherston J."/>
            <person name="Arakaki Y."/>
            <person name="Hanschen E.R."/>
            <person name="Ferris P.J."/>
            <person name="Michod R.E."/>
            <person name="Olson B.J.S.C."/>
            <person name="Nozaki H."/>
            <person name="Durand P.M."/>
        </authorList>
    </citation>
    <scope>NUCLEOTIDE SEQUENCE [LARGE SCALE GENOMIC DNA]</scope>
    <source>
        <strain evidence="3 4">NIES-571</strain>
    </source>
</reference>
<evidence type="ECO:0000256" key="1">
    <source>
        <dbReference type="PROSITE-ProRule" id="PRU00252"/>
    </source>
</evidence>
<comment type="caution">
    <text evidence="3">The sequence shown here is derived from an EMBL/GenBank/DDBJ whole genome shotgun (WGS) entry which is preliminary data.</text>
</comment>
<dbReference type="Proteomes" id="UP000236333">
    <property type="component" value="Unassembled WGS sequence"/>
</dbReference>
<feature type="compositionally biased region" description="Polar residues" evidence="2">
    <location>
        <begin position="22"/>
        <end position="49"/>
    </location>
</feature>
<protein>
    <recommendedName>
        <fullName evidence="5">Single-stranded DNA-binding protein</fullName>
    </recommendedName>
</protein>
<evidence type="ECO:0000313" key="4">
    <source>
        <dbReference type="Proteomes" id="UP000236333"/>
    </source>
</evidence>
<dbReference type="PROSITE" id="PS50935">
    <property type="entry name" value="SSB"/>
    <property type="match status" value="1"/>
</dbReference>
<name>A0A2J8A2I9_9CHLO</name>
<keyword evidence="4" id="KW-1185">Reference proteome</keyword>
<gene>
    <name evidence="3" type="ORF">TSOC_006857</name>
</gene>
<keyword evidence="1" id="KW-0238">DNA-binding</keyword>
<evidence type="ECO:0008006" key="5">
    <source>
        <dbReference type="Google" id="ProtNLM"/>
    </source>
</evidence>
<organism evidence="3 4">
    <name type="scientific">Tetrabaena socialis</name>
    <dbReference type="NCBI Taxonomy" id="47790"/>
    <lineage>
        <taxon>Eukaryota</taxon>
        <taxon>Viridiplantae</taxon>
        <taxon>Chlorophyta</taxon>
        <taxon>core chlorophytes</taxon>
        <taxon>Chlorophyceae</taxon>
        <taxon>CS clade</taxon>
        <taxon>Chlamydomonadales</taxon>
        <taxon>Tetrabaenaceae</taxon>
        <taxon>Tetrabaena</taxon>
    </lineage>
</organism>
<feature type="region of interest" description="Disordered" evidence="2">
    <location>
        <begin position="1"/>
        <end position="52"/>
    </location>
</feature>
<sequence length="147" mass="15985">PSWQQLQGQQQLQPRQQQQQRAYSTDYQQAGSYGPSTTAPAHNVNQQTLEGIKRINPQRQTVNRVTLLGIVTEAAGFSERSSHATLLVPFSTKPGFQSFTLEAWDDLAGALQQMNGMKVLVEGRLSQDARSDSAGVKVVASSIQASG</sequence>
<dbReference type="AlphaFoldDB" id="A0A2J8A2I9"/>
<feature type="compositionally biased region" description="Low complexity" evidence="2">
    <location>
        <begin position="1"/>
        <end position="21"/>
    </location>
</feature>
<dbReference type="InterPro" id="IPR000424">
    <property type="entry name" value="Primosome_PriB/ssb"/>
</dbReference>
<evidence type="ECO:0000313" key="3">
    <source>
        <dbReference type="EMBL" id="PNH06737.1"/>
    </source>
</evidence>
<feature type="non-terminal residue" evidence="3">
    <location>
        <position position="1"/>
    </location>
</feature>
<accession>A0A2J8A2I9</accession>
<dbReference type="EMBL" id="PGGS01000218">
    <property type="protein sequence ID" value="PNH06737.1"/>
    <property type="molecule type" value="Genomic_DNA"/>
</dbReference>